<protein>
    <submittedName>
        <fullName evidence="5">Calcineurin-binding protein 1</fullName>
    </submittedName>
</protein>
<dbReference type="SUPFAM" id="SSF48452">
    <property type="entry name" value="TPR-like"/>
    <property type="match status" value="1"/>
</dbReference>
<feature type="compositionally biased region" description="Polar residues" evidence="3">
    <location>
        <begin position="1957"/>
        <end position="1971"/>
    </location>
</feature>
<accession>A0AAE1W915</accession>
<evidence type="ECO:0000313" key="6">
    <source>
        <dbReference type="Proteomes" id="UP001289374"/>
    </source>
</evidence>
<reference evidence="5" key="2">
    <citation type="journal article" date="2024" name="Plant">
        <title>Genomic evolution and insights into agronomic trait innovations of Sesamum species.</title>
        <authorList>
            <person name="Miao H."/>
            <person name="Wang L."/>
            <person name="Qu L."/>
            <person name="Liu H."/>
            <person name="Sun Y."/>
            <person name="Le M."/>
            <person name="Wang Q."/>
            <person name="Wei S."/>
            <person name="Zheng Y."/>
            <person name="Lin W."/>
            <person name="Duan Y."/>
            <person name="Cao H."/>
            <person name="Xiong S."/>
            <person name="Wang X."/>
            <person name="Wei L."/>
            <person name="Li C."/>
            <person name="Ma Q."/>
            <person name="Ju M."/>
            <person name="Zhao R."/>
            <person name="Li G."/>
            <person name="Mu C."/>
            <person name="Tian Q."/>
            <person name="Mei H."/>
            <person name="Zhang T."/>
            <person name="Gao T."/>
            <person name="Zhang H."/>
        </authorList>
    </citation>
    <scope>NUCLEOTIDE SEQUENCE</scope>
    <source>
        <strain evidence="5">K16</strain>
    </source>
</reference>
<feature type="compositionally biased region" description="Polar residues" evidence="3">
    <location>
        <begin position="2084"/>
        <end position="2101"/>
    </location>
</feature>
<organism evidence="5 6">
    <name type="scientific">Sesamum angolense</name>
    <dbReference type="NCBI Taxonomy" id="2727404"/>
    <lineage>
        <taxon>Eukaryota</taxon>
        <taxon>Viridiplantae</taxon>
        <taxon>Streptophyta</taxon>
        <taxon>Embryophyta</taxon>
        <taxon>Tracheophyta</taxon>
        <taxon>Spermatophyta</taxon>
        <taxon>Magnoliopsida</taxon>
        <taxon>eudicotyledons</taxon>
        <taxon>Gunneridae</taxon>
        <taxon>Pentapetalae</taxon>
        <taxon>asterids</taxon>
        <taxon>lamiids</taxon>
        <taxon>Lamiales</taxon>
        <taxon>Pedaliaceae</taxon>
        <taxon>Sesamum</taxon>
    </lineage>
</organism>
<feature type="compositionally biased region" description="Basic and acidic residues" evidence="3">
    <location>
        <begin position="2102"/>
        <end position="2114"/>
    </location>
</feature>
<feature type="region of interest" description="Disordered" evidence="3">
    <location>
        <begin position="948"/>
        <end position="984"/>
    </location>
</feature>
<evidence type="ECO:0000256" key="1">
    <source>
        <dbReference type="ARBA" id="ARBA00004123"/>
    </source>
</evidence>
<dbReference type="InterPro" id="IPR033053">
    <property type="entry name" value="Hir3/CABIN1"/>
</dbReference>
<feature type="compositionally biased region" description="Basic and acidic residues" evidence="3">
    <location>
        <begin position="384"/>
        <end position="413"/>
    </location>
</feature>
<dbReference type="Gene3D" id="1.25.40.10">
    <property type="entry name" value="Tetratricopeptide repeat domain"/>
    <property type="match status" value="1"/>
</dbReference>
<evidence type="ECO:0000256" key="2">
    <source>
        <dbReference type="ARBA" id="ARBA00023242"/>
    </source>
</evidence>
<evidence type="ECO:0000313" key="5">
    <source>
        <dbReference type="EMBL" id="KAK4388786.1"/>
    </source>
</evidence>
<comment type="caution">
    <text evidence="5">The sequence shown here is derived from an EMBL/GenBank/DDBJ whole genome shotgun (WGS) entry which is preliminary data.</text>
</comment>
<keyword evidence="4" id="KW-1133">Transmembrane helix</keyword>
<evidence type="ECO:0000256" key="4">
    <source>
        <dbReference type="SAM" id="Phobius"/>
    </source>
</evidence>
<gene>
    <name evidence="5" type="ORF">Sango_2215600</name>
</gene>
<dbReference type="GO" id="GO:0006325">
    <property type="term" value="P:chromatin organization"/>
    <property type="evidence" value="ECO:0007669"/>
    <property type="project" value="InterPro"/>
</dbReference>
<dbReference type="PANTHER" id="PTHR15502:SF7">
    <property type="entry name" value="CALCINEURIN-BINDING PROTEIN CABIN-1"/>
    <property type="match status" value="1"/>
</dbReference>
<comment type="subcellular location">
    <subcellularLocation>
        <location evidence="1">Nucleus</location>
    </subcellularLocation>
</comment>
<keyword evidence="4" id="KW-0472">Membrane</keyword>
<name>A0AAE1W915_9LAMI</name>
<keyword evidence="6" id="KW-1185">Reference proteome</keyword>
<feature type="region of interest" description="Disordered" evidence="3">
    <location>
        <begin position="384"/>
        <end position="418"/>
    </location>
</feature>
<feature type="compositionally biased region" description="Basic and acidic residues" evidence="3">
    <location>
        <begin position="2029"/>
        <end position="2043"/>
    </location>
</feature>
<sequence length="2114" mass="237014">MFSIAAINDTDSRNQWQPLAPTKEAQARFLCFSEFHLSQLYHDGLLKLQAKDYEKARELLESVLKDPLVTSAQVENNASDGHLLQLRFRLSHGYLFLFSYSAVILSFAFDVIMRISTTHSHVVRKQFRNISDLLRLFLALKNLATVFLQQGPSYYESALHCYLQAVEIDSKDSVIWNQLGTLSCSMGSLSISRWAFEQGLVCSPSNWNCMEKLLEVLIAIGDEVACLSVAELILRHWPSHSRALHVKSTIEDSEPIPFTPRGIDKLEPKHIRLKFPEKRKAIDEDMDLDRTTASKKLKQNIEVQLSEASWIALVGELLEILCPLSTSGSEPKTERYISGDIRLTIKLPSSAPKSAGAVGNKGFTCMPAGARMPFGNCNSVNEKEGTAFEEQPQERRSSRLERLRSRKPGKEESDLPPNKDLAKVVKQFLVPYLVDGPGTINCNQDSGPAFHCAEVLANSPESESTDVIEFVQNTSNNFGAYHMGHLLLEKIANRTILHQDSIARILDLEKETRHWGQERTPECSLFLSELYYDMGLQSFETSTTCSFMSEASYHLCKIIESVALEYPFPITGMGEKNNCSIIDVSEHNQKLPMDNSSLLRGNYCFWIRFYWISARLSLLEGDKEKAQKELSIVLALFMDKDKMNNSLGSICLPHCKVIKKLTVDRVLHEKNLIEVDYLLKKSVTEMLEKSMHSECTNVLAPLLLSAKDVHFDVLYDWDNEGKGFNSVELSALDALIRSCELAEQMDVDVYLNCHRRKLQILLAGAGLEGSSLNNAPGLISSSESQSKDSLRKHWSHLVAEEVEAISQSASRIKSIISSSENSKKVPVAAIGGIQSLLLTFLCNIANSCFAKKSFGLGGLESIEQAEQCYFIDTAIAFCKLQHLNFNVPIKSQAELLVAIHDMLAEFGICCARGNGEEQEGTFLKLAIKHLLALDMKLKSNVHSLNKGKEIKFDQQTSKDDQLKMSEQHSCSTHPGGSPNEPHSNVLDVEVSKTDKDVAYSLGKDAVESVSAESISCHLDKEATVKNSDSNVGYGPDCVSSNGEMENNQIIECESELTEDEREELEIIIDNALDQCFYCLYGLNLRSDSSCEEDLVKHKNTSQGDYQTKEQCADVFQYILPYAKASSRTGLIKLRKVLRAIRKHFPQPPDTVLAGNAIDKFLDDPELCEDKLSEEAGSEGFLDTMMKIMFSDNEPTKQQNSSSLESPDPYEDVYRNLYYLLAQSEEMSATDKWAGFVLTKEGEEFVEHNANLFKYDLLYNPMRFESWQRLANIFDEEVDLLLNDGSKQINVLGWRKNATLPQRVETSRRRSRRCLLMTLALAKTANQQGEIHELLALVYYDGLQNVVPFYDQRSVVPLKDEAWKMFCQNSMSHFNKAFKHKEDWSHAFYVGKLCEKLGYSYDASFSYYAQAIALNPSAVDPFYRMHASRLKLLYKCGKRNEEALKVVAAHSFAKSARETVTSVFDGLGCESSESVVHVEDGKSSSNSKVVDFHKLENAWNLLYCDCLSALETCVEGDLKHFHKARYMLAQGLHRRGGTGDLEKAKEELSFCFKSSRSSFTINMWEIDSMVKKGRRKNPGPSGNKRSLEVNLAESSRKFITCIRKYILFYLKLLEETGDVSTLDRAYISLRADKRHGYLVTWYALMMMMPKFSLCLEDLVPVSLGRFIKALIMSICQDGSGSCTDSDHVEHLLEKLFNLFLEQVNLWSDIWSLPELKSLELTESSLYGYIYQYIQLLERNVKVETLEAINEKIRKRLKNPKLSNSYCAKVYRHVSAAWCRSLVISMALITPLHSRLSTEICGLNLSGGALESEQLLCVDLQTEELWSSAFEDPNHLKNLEIKWNPSLSKIKNVIIKRVSDEDLEAAATLLRSSYNFYKDTSCALLPSGVNLYMVPAQLATETYIQPGIDGVDILDMNTSRKLLLWAYSLLHGYCTNVSHVIKYCEENAKSRMKKGAGGSSTPSNAHIQTPTASQGGGTKDAIGKTSEQEVHSSLPLTPASLPETHSSHKLETGSTQKEPSTLAQNETTQHCVRDSLVEKDSKRMVGSDPEPGTGNTSSVPSASVVPICAEFNSPSDASSDEKRKFSSATPNLLQCSNNPSVERSSSELRNDADGRS</sequence>
<keyword evidence="2" id="KW-0539">Nucleus</keyword>
<dbReference type="PANTHER" id="PTHR15502">
    <property type="entry name" value="CALCINEURIN-BINDING PROTEIN CABIN 1-RELATED"/>
    <property type="match status" value="1"/>
</dbReference>
<feature type="transmembrane region" description="Helical" evidence="4">
    <location>
        <begin position="93"/>
        <end position="112"/>
    </location>
</feature>
<feature type="compositionally biased region" description="Basic and acidic residues" evidence="3">
    <location>
        <begin position="948"/>
        <end position="966"/>
    </location>
</feature>
<reference evidence="5" key="1">
    <citation type="submission" date="2020-06" db="EMBL/GenBank/DDBJ databases">
        <authorList>
            <person name="Li T."/>
            <person name="Hu X."/>
            <person name="Zhang T."/>
            <person name="Song X."/>
            <person name="Zhang H."/>
            <person name="Dai N."/>
            <person name="Sheng W."/>
            <person name="Hou X."/>
            <person name="Wei L."/>
        </authorList>
    </citation>
    <scope>NUCLEOTIDE SEQUENCE</scope>
    <source>
        <strain evidence="5">K16</strain>
        <tissue evidence="5">Leaf</tissue>
    </source>
</reference>
<feature type="region of interest" description="Disordered" evidence="3">
    <location>
        <begin position="1950"/>
        <end position="2114"/>
    </location>
</feature>
<keyword evidence="4" id="KW-0812">Transmembrane</keyword>
<dbReference type="EMBL" id="JACGWL010000013">
    <property type="protein sequence ID" value="KAK4388786.1"/>
    <property type="molecule type" value="Genomic_DNA"/>
</dbReference>
<dbReference type="GO" id="GO:0005634">
    <property type="term" value="C:nucleus"/>
    <property type="evidence" value="ECO:0007669"/>
    <property type="project" value="UniProtKB-SubCell"/>
</dbReference>
<feature type="compositionally biased region" description="Polar residues" evidence="3">
    <location>
        <begin position="2010"/>
        <end position="2028"/>
    </location>
</feature>
<dbReference type="Proteomes" id="UP001289374">
    <property type="component" value="Unassembled WGS sequence"/>
</dbReference>
<evidence type="ECO:0000256" key="3">
    <source>
        <dbReference type="SAM" id="MobiDB-lite"/>
    </source>
</evidence>
<dbReference type="GO" id="GO:0031491">
    <property type="term" value="F:nucleosome binding"/>
    <property type="evidence" value="ECO:0007669"/>
    <property type="project" value="TreeGrafter"/>
</dbReference>
<proteinExistence type="predicted"/>
<dbReference type="InterPro" id="IPR011990">
    <property type="entry name" value="TPR-like_helical_dom_sf"/>
</dbReference>